<feature type="domain" description="SET" evidence="12">
    <location>
        <begin position="58"/>
        <end position="169"/>
    </location>
</feature>
<dbReference type="Gene3D" id="2.170.270.10">
    <property type="entry name" value="SET domain"/>
    <property type="match status" value="1"/>
</dbReference>
<name>A0AA38IBV2_9CUCU</name>
<dbReference type="GO" id="GO:0010468">
    <property type="term" value="P:regulation of gene expression"/>
    <property type="evidence" value="ECO:0007669"/>
    <property type="project" value="TreeGrafter"/>
</dbReference>
<organism evidence="13 14">
    <name type="scientific">Zophobas morio</name>
    <dbReference type="NCBI Taxonomy" id="2755281"/>
    <lineage>
        <taxon>Eukaryota</taxon>
        <taxon>Metazoa</taxon>
        <taxon>Ecdysozoa</taxon>
        <taxon>Arthropoda</taxon>
        <taxon>Hexapoda</taxon>
        <taxon>Insecta</taxon>
        <taxon>Pterygota</taxon>
        <taxon>Neoptera</taxon>
        <taxon>Endopterygota</taxon>
        <taxon>Coleoptera</taxon>
        <taxon>Polyphaga</taxon>
        <taxon>Cucujiformia</taxon>
        <taxon>Tenebrionidae</taxon>
        <taxon>Zophobas</taxon>
    </lineage>
</organism>
<protein>
    <submittedName>
        <fullName evidence="13">Uncharacterized protein</fullName>
    </submittedName>
</protein>
<dbReference type="InterPro" id="IPR036236">
    <property type="entry name" value="Znf_C2H2_sf"/>
</dbReference>
<feature type="domain" description="C2H2-type" evidence="11">
    <location>
        <begin position="241"/>
        <end position="264"/>
    </location>
</feature>
<keyword evidence="2" id="KW-0479">Metal-binding</keyword>
<evidence type="ECO:0000256" key="4">
    <source>
        <dbReference type="ARBA" id="ARBA00022771"/>
    </source>
</evidence>
<dbReference type="GO" id="GO:0008757">
    <property type="term" value="F:S-adenosylmethionine-dependent methyltransferase activity"/>
    <property type="evidence" value="ECO:0007669"/>
    <property type="project" value="UniProtKB-ARBA"/>
</dbReference>
<keyword evidence="8" id="KW-0804">Transcription</keyword>
<gene>
    <name evidence="13" type="ORF">Zmor_014192</name>
</gene>
<dbReference type="GO" id="GO:0008270">
    <property type="term" value="F:zinc ion binding"/>
    <property type="evidence" value="ECO:0007669"/>
    <property type="project" value="UniProtKB-KW"/>
</dbReference>
<keyword evidence="3" id="KW-0677">Repeat</keyword>
<evidence type="ECO:0000256" key="5">
    <source>
        <dbReference type="ARBA" id="ARBA00022833"/>
    </source>
</evidence>
<dbReference type="Pfam" id="PF13912">
    <property type="entry name" value="zf-C2H2_6"/>
    <property type="match status" value="1"/>
</dbReference>
<keyword evidence="6" id="KW-0805">Transcription regulation</keyword>
<keyword evidence="4 10" id="KW-0863">Zinc-finger</keyword>
<feature type="domain" description="C2H2-type" evidence="11">
    <location>
        <begin position="529"/>
        <end position="556"/>
    </location>
</feature>
<feature type="domain" description="C2H2-type" evidence="11">
    <location>
        <begin position="358"/>
        <end position="385"/>
    </location>
</feature>
<dbReference type="Proteomes" id="UP001168821">
    <property type="component" value="Unassembled WGS sequence"/>
</dbReference>
<dbReference type="InterPro" id="IPR022755">
    <property type="entry name" value="Znf_C2H2_jaz"/>
</dbReference>
<dbReference type="SMART" id="SM00355">
    <property type="entry name" value="ZnF_C2H2"/>
    <property type="match status" value="10"/>
</dbReference>
<dbReference type="Gene3D" id="3.30.160.60">
    <property type="entry name" value="Classic Zinc Finger"/>
    <property type="match status" value="6"/>
</dbReference>
<dbReference type="PROSITE" id="PS00028">
    <property type="entry name" value="ZINC_FINGER_C2H2_1"/>
    <property type="match status" value="7"/>
</dbReference>
<dbReference type="InterPro" id="IPR001214">
    <property type="entry name" value="SET_dom"/>
</dbReference>
<feature type="domain" description="C2H2-type" evidence="11">
    <location>
        <begin position="468"/>
        <end position="495"/>
    </location>
</feature>
<dbReference type="Pfam" id="PF12874">
    <property type="entry name" value="zf-met"/>
    <property type="match status" value="1"/>
</dbReference>
<feature type="domain" description="C2H2-type" evidence="11">
    <location>
        <begin position="557"/>
        <end position="584"/>
    </location>
</feature>
<evidence type="ECO:0000313" key="13">
    <source>
        <dbReference type="EMBL" id="KAJ3655048.1"/>
    </source>
</evidence>
<evidence type="ECO:0000256" key="7">
    <source>
        <dbReference type="ARBA" id="ARBA00023125"/>
    </source>
</evidence>
<dbReference type="PROSITE" id="PS50157">
    <property type="entry name" value="ZINC_FINGER_C2H2_2"/>
    <property type="match status" value="9"/>
</dbReference>
<evidence type="ECO:0000256" key="10">
    <source>
        <dbReference type="PROSITE-ProRule" id="PRU00042"/>
    </source>
</evidence>
<dbReference type="AlphaFoldDB" id="A0AA38IBV2"/>
<sequence>MDNTSSYAKAVKEAILSDCCVICGKDHNIKNCDYIKISKHVPDKPMPTKAKLTLPDFLDVQLLSDGTYSTIVKAPIAKGTQFGPFQAEKTPTLEPSVLFPLKIFSLDENENEEYFLDNSNEEKCSWLMYVGAAECLEEQNIICYQEKEDIYYVTIKDINVGDVLKVWYSPYYALKMNKSILQSKPDVDDAVNYVDVNSLIKKQQKIMERKAWTCKFCSHIENNIVSFAKHILKHYTAQHKNMCEMCKKAFGSKKNLKNHMKFVHKVVFATTAPKPPKTVDAVAKTQCKDVALGGPLLNDIFTDSSDLQQSDLNQFDLNIDNQNLLLDNDNLTVENLLNENVKDLDHFNFEIDDSQKQFVCDICLKQFTKVKLLIIHLRHHTGDFMCYKCSKIFCRKENLLTHICNINAQQRCNLCDKSFTQKKYLSRHLQAIHHKKFHCVSCNKSYHSNKELLEHNCSKVPVADKEKFMCSICNKHFYRERYLKKHLQTHGPRTKTTKTVNVTCDVCGLHFQSRNSYYLHKKKHEEPSYSCETCNKKFYRQDILNEHVLIHMESDQFECNTCQKKFKSKKVLRNHVKSHDSLNSVKCSICDITFKSRPSLNKHVRNFHSGSSTIEYYYCPVCNKSIKLKSSVLRHLRKVHPDVSSIDVNCIKPKIVSNSDLIRINKRNPVSSKNRSKKKINVNVECNNLQSELDDQINNLLNSAENNSAIQKHAVDSLVQELDIDRKKEQKQAREVCLSIPDLTDNYQEITLDKNAYILDNGTIVQPQGDSDNVIIYVLDQTY</sequence>
<dbReference type="InterPro" id="IPR046341">
    <property type="entry name" value="SET_dom_sf"/>
</dbReference>
<dbReference type="InterPro" id="IPR013087">
    <property type="entry name" value="Znf_C2H2_type"/>
</dbReference>
<evidence type="ECO:0000256" key="8">
    <source>
        <dbReference type="ARBA" id="ARBA00023163"/>
    </source>
</evidence>
<dbReference type="Pfam" id="PF21549">
    <property type="entry name" value="PRDM2_PR"/>
    <property type="match status" value="1"/>
</dbReference>
<dbReference type="InterPro" id="IPR050331">
    <property type="entry name" value="Zinc_finger"/>
</dbReference>
<dbReference type="EMBL" id="JALNTZ010000004">
    <property type="protein sequence ID" value="KAJ3655048.1"/>
    <property type="molecule type" value="Genomic_DNA"/>
</dbReference>
<dbReference type="PANTHER" id="PTHR16515">
    <property type="entry name" value="PR DOMAIN ZINC FINGER PROTEIN"/>
    <property type="match status" value="1"/>
</dbReference>
<proteinExistence type="predicted"/>
<feature type="domain" description="C2H2-type" evidence="11">
    <location>
        <begin position="410"/>
        <end position="433"/>
    </location>
</feature>
<dbReference type="Pfam" id="PF12171">
    <property type="entry name" value="zf-C2H2_jaz"/>
    <property type="match status" value="1"/>
</dbReference>
<evidence type="ECO:0000259" key="11">
    <source>
        <dbReference type="PROSITE" id="PS50157"/>
    </source>
</evidence>
<keyword evidence="9" id="KW-0539">Nucleus</keyword>
<evidence type="ECO:0000256" key="1">
    <source>
        <dbReference type="ARBA" id="ARBA00004123"/>
    </source>
</evidence>
<comment type="caution">
    <text evidence="13">The sequence shown here is derived from an EMBL/GenBank/DDBJ whole genome shotgun (WGS) entry which is preliminary data.</text>
</comment>
<dbReference type="GO" id="GO:0008276">
    <property type="term" value="F:protein methyltransferase activity"/>
    <property type="evidence" value="ECO:0007669"/>
    <property type="project" value="UniProtKB-ARBA"/>
</dbReference>
<dbReference type="SUPFAM" id="SSF57667">
    <property type="entry name" value="beta-beta-alpha zinc fingers"/>
    <property type="match status" value="7"/>
</dbReference>
<keyword evidence="5" id="KW-0862">Zinc</keyword>
<keyword evidence="7" id="KW-0238">DNA-binding</keyword>
<reference evidence="13" key="1">
    <citation type="journal article" date="2023" name="G3 (Bethesda)">
        <title>Whole genome assemblies of Zophobas morio and Tenebrio molitor.</title>
        <authorList>
            <person name="Kaur S."/>
            <person name="Stinson S.A."/>
            <person name="diCenzo G.C."/>
        </authorList>
    </citation>
    <scope>NUCLEOTIDE SEQUENCE</scope>
    <source>
        <strain evidence="13">QUZm001</strain>
    </source>
</reference>
<feature type="domain" description="C2H2-type" evidence="11">
    <location>
        <begin position="384"/>
        <end position="412"/>
    </location>
</feature>
<evidence type="ECO:0000259" key="12">
    <source>
        <dbReference type="PROSITE" id="PS50280"/>
    </source>
</evidence>
<dbReference type="GO" id="GO:0005634">
    <property type="term" value="C:nucleus"/>
    <property type="evidence" value="ECO:0007669"/>
    <property type="project" value="UniProtKB-SubCell"/>
</dbReference>
<evidence type="ECO:0000256" key="9">
    <source>
        <dbReference type="ARBA" id="ARBA00023242"/>
    </source>
</evidence>
<feature type="domain" description="C2H2-type" evidence="11">
    <location>
        <begin position="617"/>
        <end position="640"/>
    </location>
</feature>
<comment type="subcellular location">
    <subcellularLocation>
        <location evidence="1">Nucleus</location>
    </subcellularLocation>
</comment>
<accession>A0AA38IBV2</accession>
<dbReference type="GO" id="GO:0008170">
    <property type="term" value="F:N-methyltransferase activity"/>
    <property type="evidence" value="ECO:0007669"/>
    <property type="project" value="UniProtKB-ARBA"/>
</dbReference>
<evidence type="ECO:0000313" key="14">
    <source>
        <dbReference type="Proteomes" id="UP001168821"/>
    </source>
</evidence>
<keyword evidence="14" id="KW-1185">Reference proteome</keyword>
<evidence type="ECO:0000256" key="2">
    <source>
        <dbReference type="ARBA" id="ARBA00022723"/>
    </source>
</evidence>
<evidence type="ECO:0000256" key="3">
    <source>
        <dbReference type="ARBA" id="ARBA00022737"/>
    </source>
</evidence>
<dbReference type="Pfam" id="PF00096">
    <property type="entry name" value="zf-C2H2"/>
    <property type="match status" value="5"/>
</dbReference>
<evidence type="ECO:0000256" key="6">
    <source>
        <dbReference type="ARBA" id="ARBA00023015"/>
    </source>
</evidence>
<feature type="domain" description="C2H2-type" evidence="11">
    <location>
        <begin position="585"/>
        <end position="613"/>
    </location>
</feature>
<dbReference type="PROSITE" id="PS50280">
    <property type="entry name" value="SET"/>
    <property type="match status" value="1"/>
</dbReference>
<dbReference type="PANTHER" id="PTHR16515:SF2">
    <property type="entry name" value="PR DOMAIN ZINC FINGER PROTEIN 4"/>
    <property type="match status" value="1"/>
</dbReference>